<proteinExistence type="inferred from homology"/>
<keyword evidence="6" id="KW-1185">Reference proteome</keyword>
<feature type="region of interest" description="Disordered" evidence="5">
    <location>
        <begin position="33"/>
        <end position="52"/>
    </location>
</feature>
<feature type="compositionally biased region" description="Basic and acidic residues" evidence="5">
    <location>
        <begin position="323"/>
        <end position="337"/>
    </location>
</feature>
<dbReference type="SUPFAM" id="SSF53335">
    <property type="entry name" value="S-adenosyl-L-methionine-dependent methyltransferases"/>
    <property type="match status" value="1"/>
</dbReference>
<accession>A0A8B7XSH7</accession>
<keyword evidence="2" id="KW-0489">Methyltransferase</keyword>
<dbReference type="GO" id="GO:0071424">
    <property type="term" value="F:rRNA (cytosine-N4-)-methyltransferase activity"/>
    <property type="evidence" value="ECO:0007669"/>
    <property type="project" value="TreeGrafter"/>
</dbReference>
<evidence type="ECO:0000256" key="3">
    <source>
        <dbReference type="ARBA" id="ARBA00022679"/>
    </source>
</evidence>
<dbReference type="AlphaFoldDB" id="A0A8B7XSH7"/>
<dbReference type="OrthoDB" id="16290at2759"/>
<evidence type="ECO:0000313" key="6">
    <source>
        <dbReference type="Proteomes" id="UP000694845"/>
    </source>
</evidence>
<dbReference type="FunFam" id="1.10.150.170:FF:000010">
    <property type="entry name" value="probable methyltransferase-like protein 15 isoform X2"/>
    <property type="match status" value="1"/>
</dbReference>
<name>A0A8B7XSH7_ACAPL</name>
<evidence type="ECO:0000313" key="7">
    <source>
        <dbReference type="RefSeq" id="XP_022082945.1"/>
    </source>
</evidence>
<dbReference type="PANTHER" id="PTHR11265:SF0">
    <property type="entry name" value="12S RRNA N4-METHYLCYTIDINE METHYLTRANSFERASE"/>
    <property type="match status" value="1"/>
</dbReference>
<comment type="similarity">
    <text evidence="1">Belongs to the methyltransferase superfamily. RsmH family.</text>
</comment>
<dbReference type="HAMAP" id="MF_01007">
    <property type="entry name" value="16SrRNA_methyltr_H"/>
    <property type="match status" value="1"/>
</dbReference>
<reference evidence="7" key="1">
    <citation type="submission" date="2025-08" db="UniProtKB">
        <authorList>
            <consortium name="RefSeq"/>
        </authorList>
    </citation>
    <scope>IDENTIFICATION</scope>
</reference>
<evidence type="ECO:0000256" key="4">
    <source>
        <dbReference type="ARBA" id="ARBA00022691"/>
    </source>
</evidence>
<protein>
    <submittedName>
        <fullName evidence="7">Probable methyltransferase-like protein 15 isoform X1</fullName>
    </submittedName>
</protein>
<evidence type="ECO:0000256" key="5">
    <source>
        <dbReference type="SAM" id="MobiDB-lite"/>
    </source>
</evidence>
<dbReference type="CTD" id="196074"/>
<dbReference type="InterPro" id="IPR023397">
    <property type="entry name" value="SAM-dep_MeTrfase_MraW_recog"/>
</dbReference>
<dbReference type="Gene3D" id="3.40.50.150">
    <property type="entry name" value="Vaccinia Virus protein VP39"/>
    <property type="match status" value="1"/>
</dbReference>
<dbReference type="Pfam" id="PF01795">
    <property type="entry name" value="Methyltransf_5"/>
    <property type="match status" value="1"/>
</dbReference>
<dbReference type="GO" id="GO:0070475">
    <property type="term" value="P:rRNA base methylation"/>
    <property type="evidence" value="ECO:0007669"/>
    <property type="project" value="TreeGrafter"/>
</dbReference>
<dbReference type="GeneID" id="110975106"/>
<dbReference type="Gene3D" id="1.10.150.170">
    <property type="entry name" value="Putative methyltransferase TM0872, insert domain"/>
    <property type="match status" value="1"/>
</dbReference>
<dbReference type="KEGG" id="aplc:110975106"/>
<evidence type="ECO:0000256" key="2">
    <source>
        <dbReference type="ARBA" id="ARBA00022603"/>
    </source>
</evidence>
<dbReference type="RefSeq" id="XP_022082945.1">
    <property type="nucleotide sequence ID" value="XM_022227253.1"/>
</dbReference>
<evidence type="ECO:0000256" key="1">
    <source>
        <dbReference type="ARBA" id="ARBA00010396"/>
    </source>
</evidence>
<dbReference type="PANTHER" id="PTHR11265">
    <property type="entry name" value="S-ADENOSYL-METHYLTRANSFERASE MRAW"/>
    <property type="match status" value="1"/>
</dbReference>
<feature type="region of interest" description="Disordered" evidence="5">
    <location>
        <begin position="323"/>
        <end position="342"/>
    </location>
</feature>
<dbReference type="NCBIfam" id="TIGR00006">
    <property type="entry name" value="16S rRNA (cytosine(1402)-N(4))-methyltransferase RsmH"/>
    <property type="match status" value="1"/>
</dbReference>
<dbReference type="InterPro" id="IPR029063">
    <property type="entry name" value="SAM-dependent_MTases_sf"/>
</dbReference>
<dbReference type="Proteomes" id="UP000694845">
    <property type="component" value="Unplaced"/>
</dbReference>
<organism evidence="6 7">
    <name type="scientific">Acanthaster planci</name>
    <name type="common">Crown-of-thorns starfish</name>
    <dbReference type="NCBI Taxonomy" id="133434"/>
    <lineage>
        <taxon>Eukaryota</taxon>
        <taxon>Metazoa</taxon>
        <taxon>Echinodermata</taxon>
        <taxon>Eleutherozoa</taxon>
        <taxon>Asterozoa</taxon>
        <taxon>Asteroidea</taxon>
        <taxon>Valvatacea</taxon>
        <taxon>Valvatida</taxon>
        <taxon>Acanthasteridae</taxon>
        <taxon>Acanthaster</taxon>
    </lineage>
</organism>
<gene>
    <name evidence="7" type="primary">LOC110975106</name>
</gene>
<keyword evidence="3" id="KW-0808">Transferase</keyword>
<keyword evidence="4" id="KW-0949">S-adenosyl-L-methionine</keyword>
<dbReference type="SUPFAM" id="SSF81799">
    <property type="entry name" value="Putative methyltransferase TM0872, insert domain"/>
    <property type="match status" value="1"/>
</dbReference>
<sequence length="387" mass="42951">MTRKLLSPPVLLVHGRRPLSLAAALLRPRGIRRTGSLQMKEEQHDEDDSTPSHIPVMKEEILEALSPQDNQVFIDMTFGAGGHTRALLDHGAGTARVYALDRDPAANTLAQNMAKKYDGRLCPLLGRFSELERLLQGEGLGTDSVDGILIDAGCSSLQFDTAERGFSVSKDGPLDMRMDGNRFPSQPTAAEVVNSLDAATLAKIFKTYGEEPQARRIAAAIMEYRQKYQPIATTLELSTVVSCAFTHTESRRSKDKLGRPAHVATKTFQGLRIFVNNELNELSAGLEAAGKLLRPGGRLAVLSFHSLEDRIVKRFFQGREVNERGKSIHQQHREQLPRDLSNAASENCEESRLWDPVNRNKVILPSEEEIEENPRSRSAKLRIAVKL</sequence>
<dbReference type="InterPro" id="IPR002903">
    <property type="entry name" value="RsmH"/>
</dbReference>